<dbReference type="Pfam" id="PF08568">
    <property type="entry name" value="Kinetochor_Ybp2"/>
    <property type="match status" value="1"/>
</dbReference>
<reference evidence="2 3" key="1">
    <citation type="journal article" date="2012" name="PLoS Pathog.">
        <title>Diverse lifestyles and strategies of plant pathogenesis encoded in the genomes of eighteen Dothideomycetes fungi.</title>
        <authorList>
            <person name="Ohm R.A."/>
            <person name="Feau N."/>
            <person name="Henrissat B."/>
            <person name="Schoch C.L."/>
            <person name="Horwitz B.A."/>
            <person name="Barry K.W."/>
            <person name="Condon B.J."/>
            <person name="Copeland A.C."/>
            <person name="Dhillon B."/>
            <person name="Glaser F."/>
            <person name="Hesse C.N."/>
            <person name="Kosti I."/>
            <person name="LaButti K."/>
            <person name="Lindquist E.A."/>
            <person name="Lucas S."/>
            <person name="Salamov A.A."/>
            <person name="Bradshaw R.E."/>
            <person name="Ciuffetti L."/>
            <person name="Hamelin R.C."/>
            <person name="Kema G.H.J."/>
            <person name="Lawrence C."/>
            <person name="Scott J.A."/>
            <person name="Spatafora J.W."/>
            <person name="Turgeon B.G."/>
            <person name="de Wit P.J.G.M."/>
            <person name="Zhong S."/>
            <person name="Goodwin S.B."/>
            <person name="Grigoriev I.V."/>
        </authorList>
    </citation>
    <scope>NUCLEOTIDE SEQUENCE [LARGE SCALE GENOMIC DNA]</scope>
    <source>
        <strain evidence="3">C5 / ATCC 48332 / race O</strain>
    </source>
</reference>
<dbReference type="EMBL" id="KB445578">
    <property type="protein sequence ID" value="EMD90340.1"/>
    <property type="molecule type" value="Genomic_DNA"/>
</dbReference>
<feature type="region of interest" description="Disordered" evidence="1">
    <location>
        <begin position="209"/>
        <end position="245"/>
    </location>
</feature>
<evidence type="ECO:0008006" key="4">
    <source>
        <dbReference type="Google" id="ProtNLM"/>
    </source>
</evidence>
<organism evidence="2 3">
    <name type="scientific">Cochliobolus heterostrophus (strain C5 / ATCC 48332 / race O)</name>
    <name type="common">Southern corn leaf blight fungus</name>
    <name type="synonym">Bipolaris maydis</name>
    <dbReference type="NCBI Taxonomy" id="701091"/>
    <lineage>
        <taxon>Eukaryota</taxon>
        <taxon>Fungi</taxon>
        <taxon>Dikarya</taxon>
        <taxon>Ascomycota</taxon>
        <taxon>Pezizomycotina</taxon>
        <taxon>Dothideomycetes</taxon>
        <taxon>Pleosporomycetidae</taxon>
        <taxon>Pleosporales</taxon>
        <taxon>Pleosporineae</taxon>
        <taxon>Pleosporaceae</taxon>
        <taxon>Bipolaris</taxon>
    </lineage>
</organism>
<dbReference type="InterPro" id="IPR013877">
    <property type="entry name" value="YAP-bd/ALF4/Glomulin"/>
</dbReference>
<dbReference type="eggNOG" id="ENOG502S35M">
    <property type="taxonomic scope" value="Eukaryota"/>
</dbReference>
<proteinExistence type="predicted"/>
<name>M2SYB5_COCH5</name>
<dbReference type="GO" id="GO:0034599">
    <property type="term" value="P:cellular response to oxidative stress"/>
    <property type="evidence" value="ECO:0007669"/>
    <property type="project" value="InterPro"/>
</dbReference>
<reference evidence="3" key="2">
    <citation type="journal article" date="2013" name="PLoS Genet.">
        <title>Comparative genome structure, secondary metabolite, and effector coding capacity across Cochliobolus pathogens.</title>
        <authorList>
            <person name="Condon B.J."/>
            <person name="Leng Y."/>
            <person name="Wu D."/>
            <person name="Bushley K.E."/>
            <person name="Ohm R.A."/>
            <person name="Otillar R."/>
            <person name="Martin J."/>
            <person name="Schackwitz W."/>
            <person name="Grimwood J."/>
            <person name="MohdZainudin N."/>
            <person name="Xue C."/>
            <person name="Wang R."/>
            <person name="Manning V.A."/>
            <person name="Dhillon B."/>
            <person name="Tu Z.J."/>
            <person name="Steffenson B.J."/>
            <person name="Salamov A."/>
            <person name="Sun H."/>
            <person name="Lowry S."/>
            <person name="LaButti K."/>
            <person name="Han J."/>
            <person name="Copeland A."/>
            <person name="Lindquist E."/>
            <person name="Barry K."/>
            <person name="Schmutz J."/>
            <person name="Baker S.E."/>
            <person name="Ciuffetti L.M."/>
            <person name="Grigoriev I.V."/>
            <person name="Zhong S."/>
            <person name="Turgeon B.G."/>
        </authorList>
    </citation>
    <scope>NUCLEOTIDE SEQUENCE [LARGE SCALE GENOMIC DNA]</scope>
    <source>
        <strain evidence="3">C5 / ATCC 48332 / race O</strain>
    </source>
</reference>
<feature type="compositionally biased region" description="Polar residues" evidence="1">
    <location>
        <begin position="217"/>
        <end position="232"/>
    </location>
</feature>
<evidence type="ECO:0000313" key="2">
    <source>
        <dbReference type="EMBL" id="EMD90340.1"/>
    </source>
</evidence>
<evidence type="ECO:0000256" key="1">
    <source>
        <dbReference type="SAM" id="MobiDB-lite"/>
    </source>
</evidence>
<dbReference type="OrthoDB" id="5396786at2759"/>
<dbReference type="GO" id="GO:0005737">
    <property type="term" value="C:cytoplasm"/>
    <property type="evidence" value="ECO:0007669"/>
    <property type="project" value="TreeGrafter"/>
</dbReference>
<accession>M2SYB5</accession>
<sequence length="676" mass="74532">MTDTQDPAQTDQHPLLASRPPVTDPITYLTIIEYNLSEENLPVLHQVLQDAELTATIGWDLIHLLLPLLPLSEECLQDIAAKGNPRECILKVTEALRLLQFQEPYEDTDEDEHGAPSATTKAKAPEVGVGESSTSPAFQHVAVPPLPVLKFEALLNILATLHRRVKTKYPSRFLSTSLQAVLVAYNRANTHIEDLTLSAVKFVKTLSGTKRPHLPSRRSSGNLLRVNTNQSEPDPEAQSDAPSSEETALVNRLLQSFLTHILEDYMLSLKSDDDVPGLSWASRLMESYEPERIPNKPNYQKYADRFANEEDLTSRAAILGQIVALTQDLGLKYDELVRTVMDSEEEKRGIPGTEDEPPATAADIPLSRTGALILIAAQNVKQELYAPAKQEEEASSVAIFPGHAAILGNFIGTLGPQTVGMEPEALLDTVLAMGLIALQRNNVGEPKDDESFAQYLQTVSLISANSPSPSLRGHAHYLTTTVLRSHPHDLVRLTFIRDTLEHCPYENLKASAVSWLKGETLEANAPHPHSSDETHEPDHTNIFATPVALSTVAPYLWPDLTRHYALDTSLEDSWLQFRQDLGFYVAALNFYYLLLQAPHLHDTLGIKELDASHGIQTHYLDVLKRTAARFQKELAAGGGALVVEGQEALEQAKADVGLLEKVVEWVEGALAKLNVK</sequence>
<dbReference type="OMA" id="MQLQPED"/>
<evidence type="ECO:0000313" key="3">
    <source>
        <dbReference type="Proteomes" id="UP000016936"/>
    </source>
</evidence>
<gene>
    <name evidence="2" type="ORF">COCHEDRAFT_1178995</name>
</gene>
<dbReference type="AlphaFoldDB" id="M2SYB5"/>
<dbReference type="Proteomes" id="UP000016936">
    <property type="component" value="Unassembled WGS sequence"/>
</dbReference>
<dbReference type="PANTHER" id="PTHR28020:SF1">
    <property type="entry name" value="YAP1-BINDING PROTEIN 1-RELATED"/>
    <property type="match status" value="1"/>
</dbReference>
<dbReference type="HOGENOM" id="CLU_011932_0_0_1"/>
<dbReference type="PANTHER" id="PTHR28020">
    <property type="entry name" value="YAP1-BINDING PROTEIN 1-RELATED"/>
    <property type="match status" value="1"/>
</dbReference>
<keyword evidence="3" id="KW-1185">Reference proteome</keyword>
<dbReference type="STRING" id="701091.M2SYB5"/>
<dbReference type="InterPro" id="IPR040347">
    <property type="entry name" value="YBP1/2"/>
</dbReference>
<protein>
    <recommendedName>
        <fullName evidence="4">DUF1760-domain-containing protein</fullName>
    </recommendedName>
</protein>